<dbReference type="InterPro" id="IPR036188">
    <property type="entry name" value="FAD/NAD-bd_sf"/>
</dbReference>
<dbReference type="AlphaFoldDB" id="A0A7W3W6S3"/>
<dbReference type="PANTHER" id="PTHR43872">
    <property type="entry name" value="MONOOXYGENASE, PUTATIVE (AFU_ORTHOLOGUE AFUA_8G02570)-RELATED"/>
    <property type="match status" value="1"/>
</dbReference>
<proteinExistence type="inferred from homology"/>
<protein>
    <submittedName>
        <fullName evidence="8">NAD(P)/FAD-dependent oxidoreductase</fullName>
    </submittedName>
</protein>
<dbReference type="EMBL" id="JACGZW010000018">
    <property type="protein sequence ID" value="MBB1159302.1"/>
    <property type="molecule type" value="Genomic_DNA"/>
</dbReference>
<dbReference type="PRINTS" id="PR00411">
    <property type="entry name" value="PNDRDTASEI"/>
</dbReference>
<comment type="caution">
    <text evidence="8">The sequence shown here is derived from an EMBL/GenBank/DDBJ whole genome shotgun (WGS) entry which is preliminary data.</text>
</comment>
<evidence type="ECO:0000256" key="1">
    <source>
        <dbReference type="ARBA" id="ARBA00001974"/>
    </source>
</evidence>
<keyword evidence="5" id="KW-0521">NADP</keyword>
<dbReference type="PANTHER" id="PTHR43872:SF1">
    <property type="entry name" value="MONOOXYGENASE, PUTATIVE (AFU_ORTHOLOGUE AFUA_8G02570)-RELATED"/>
    <property type="match status" value="1"/>
</dbReference>
<evidence type="ECO:0000313" key="8">
    <source>
        <dbReference type="EMBL" id="MBB1159302.1"/>
    </source>
</evidence>
<name>A0A7W3W6S3_9PSEU</name>
<reference evidence="8 9" key="1">
    <citation type="submission" date="2020-08" db="EMBL/GenBank/DDBJ databases">
        <title>Amycolatopsis sp. nov. DR6-1 isolated from Dendrobium heterocarpum.</title>
        <authorList>
            <person name="Tedsree N."/>
            <person name="Kuncharoen N."/>
            <person name="Likhitwitayawuid K."/>
            <person name="Tanasupawat S."/>
        </authorList>
    </citation>
    <scope>NUCLEOTIDE SEQUENCE [LARGE SCALE GENOMIC DNA]</scope>
    <source>
        <strain evidence="8 9">DR6-1</strain>
    </source>
</reference>
<dbReference type="InterPro" id="IPR020946">
    <property type="entry name" value="Flavin_mOase-like"/>
</dbReference>
<dbReference type="Proteomes" id="UP000526734">
    <property type="component" value="Unassembled WGS sequence"/>
</dbReference>
<keyword evidence="6" id="KW-0560">Oxidoreductase</keyword>
<dbReference type="SUPFAM" id="SSF51905">
    <property type="entry name" value="FAD/NAD(P)-binding domain"/>
    <property type="match status" value="1"/>
</dbReference>
<dbReference type="InterPro" id="IPR051820">
    <property type="entry name" value="FAD-binding_MO"/>
</dbReference>
<dbReference type="Pfam" id="PF00743">
    <property type="entry name" value="FMO-like"/>
    <property type="match status" value="1"/>
</dbReference>
<comment type="cofactor">
    <cofactor evidence="1">
        <name>FAD</name>
        <dbReference type="ChEBI" id="CHEBI:57692"/>
    </cofactor>
</comment>
<dbReference type="GO" id="GO:0050661">
    <property type="term" value="F:NADP binding"/>
    <property type="evidence" value="ECO:0007669"/>
    <property type="project" value="InterPro"/>
</dbReference>
<dbReference type="RefSeq" id="WP_182896016.1">
    <property type="nucleotide sequence ID" value="NZ_JACGZW010000018.1"/>
</dbReference>
<dbReference type="Gene3D" id="3.50.50.60">
    <property type="entry name" value="FAD/NAD(P)-binding domain"/>
    <property type="match status" value="1"/>
</dbReference>
<gene>
    <name evidence="8" type="ORF">H4281_39695</name>
</gene>
<keyword evidence="9" id="KW-1185">Reference proteome</keyword>
<evidence type="ECO:0000313" key="9">
    <source>
        <dbReference type="Proteomes" id="UP000526734"/>
    </source>
</evidence>
<evidence type="ECO:0000256" key="2">
    <source>
        <dbReference type="ARBA" id="ARBA00010139"/>
    </source>
</evidence>
<evidence type="ECO:0000256" key="3">
    <source>
        <dbReference type="ARBA" id="ARBA00022630"/>
    </source>
</evidence>
<dbReference type="GO" id="GO:0004499">
    <property type="term" value="F:N,N-dimethylaniline monooxygenase activity"/>
    <property type="evidence" value="ECO:0007669"/>
    <property type="project" value="InterPro"/>
</dbReference>
<evidence type="ECO:0000256" key="7">
    <source>
        <dbReference type="ARBA" id="ARBA00023033"/>
    </source>
</evidence>
<evidence type="ECO:0000256" key="6">
    <source>
        <dbReference type="ARBA" id="ARBA00023002"/>
    </source>
</evidence>
<organism evidence="8 9">
    <name type="scientific">Amycolatopsis dendrobii</name>
    <dbReference type="NCBI Taxonomy" id="2760662"/>
    <lineage>
        <taxon>Bacteria</taxon>
        <taxon>Bacillati</taxon>
        <taxon>Actinomycetota</taxon>
        <taxon>Actinomycetes</taxon>
        <taxon>Pseudonocardiales</taxon>
        <taxon>Pseudonocardiaceae</taxon>
        <taxon>Amycolatopsis</taxon>
    </lineage>
</organism>
<keyword evidence="7" id="KW-0503">Monooxygenase</keyword>
<comment type="similarity">
    <text evidence="2">Belongs to the FAD-binding monooxygenase family.</text>
</comment>
<accession>A0A7W3W6S3</accession>
<keyword evidence="3" id="KW-0285">Flavoprotein</keyword>
<dbReference type="FunFam" id="3.50.50.60:FF:000228">
    <property type="entry name" value="FAD-containing monooxygenase EthA"/>
    <property type="match status" value="1"/>
</dbReference>
<dbReference type="GO" id="GO:0050660">
    <property type="term" value="F:flavin adenine dinucleotide binding"/>
    <property type="evidence" value="ECO:0007669"/>
    <property type="project" value="InterPro"/>
</dbReference>
<keyword evidence="4" id="KW-0274">FAD</keyword>
<dbReference type="Pfam" id="PF13450">
    <property type="entry name" value="NAD_binding_8"/>
    <property type="match status" value="1"/>
</dbReference>
<evidence type="ECO:0000256" key="5">
    <source>
        <dbReference type="ARBA" id="ARBA00022857"/>
    </source>
</evidence>
<sequence>MVAHFDVLVVGAGLSGIGAACRLQQQSPDRTYAVLEARDTIGGTWDLFRYPGVRSDSDMFTLGYPFRPWRKEQAIASGAEILEYIRDTAAEHEISRHIRFGHRVVRASWSSSSARWTVEASHDGEAVTHTCSFLYLCSGYYSYENGHVVDFPGRASFRGEIVHPQFWPEESDFTGKRVVVIGSGATAVTLVPELASTAKSVTMLQRSPSYVLARPWTDSLARRLRRFLPSRLAYHAVRAKNVLVTTLLYQFSRRQPQRAAAFLREAAAKQLPASIPVDPHFSPRYRPWDQRLCLTPGADFFRALRSGRADIVTDRIDRFTPDGITLESGAQLPADVVVTATGLRVIAFGGIELSVDGKPIEPAEQLVYKGMMLGGVPNLAWCIGYVNASWTLRSDLVSRYVCRLLNHLSRNGFDICVARPPAIPSARRRPVMDLTSGYLTRAASVLPRQGDRRPWLMRQNYLLDAADLRLSRVDDGVLRFERAESQRLTS</sequence>
<evidence type="ECO:0000256" key="4">
    <source>
        <dbReference type="ARBA" id="ARBA00022827"/>
    </source>
</evidence>